<protein>
    <submittedName>
        <fullName evidence="2">Uncharacterized protein</fullName>
    </submittedName>
</protein>
<evidence type="ECO:0000313" key="2">
    <source>
        <dbReference type="EMBL" id="KAK0735427.1"/>
    </source>
</evidence>
<name>A0AA40EEH3_9PEZI</name>
<reference evidence="2" key="1">
    <citation type="submission" date="2023-06" db="EMBL/GenBank/DDBJ databases">
        <title>Genome-scale phylogeny and comparative genomics of the fungal order Sordariales.</title>
        <authorList>
            <consortium name="Lawrence Berkeley National Laboratory"/>
            <person name="Hensen N."/>
            <person name="Bonometti L."/>
            <person name="Westerberg I."/>
            <person name="Brannstrom I.O."/>
            <person name="Guillou S."/>
            <person name="Cros-Aarteil S."/>
            <person name="Calhoun S."/>
            <person name="Haridas S."/>
            <person name="Kuo A."/>
            <person name="Mondo S."/>
            <person name="Pangilinan J."/>
            <person name="Riley R."/>
            <person name="Labutti K."/>
            <person name="Andreopoulos B."/>
            <person name="Lipzen A."/>
            <person name="Chen C."/>
            <person name="Yanf M."/>
            <person name="Daum C."/>
            <person name="Ng V."/>
            <person name="Clum A."/>
            <person name="Steindorff A."/>
            <person name="Ohm R."/>
            <person name="Martin F."/>
            <person name="Silar P."/>
            <person name="Natvig D."/>
            <person name="Lalanne C."/>
            <person name="Gautier V."/>
            <person name="Ament-Velasquez S.L."/>
            <person name="Kruys A."/>
            <person name="Hutchinson M.I."/>
            <person name="Powell A.J."/>
            <person name="Barry K."/>
            <person name="Miller A.N."/>
            <person name="Grigoriev I.V."/>
            <person name="Debuchy R."/>
            <person name="Gladieux P."/>
            <person name="Thoren M.H."/>
            <person name="Johannesson H."/>
        </authorList>
    </citation>
    <scope>NUCLEOTIDE SEQUENCE</scope>
    <source>
        <strain evidence="2">CBS 540.89</strain>
    </source>
</reference>
<organism evidence="2 3">
    <name type="scientific">Apiosordaria backusii</name>
    <dbReference type="NCBI Taxonomy" id="314023"/>
    <lineage>
        <taxon>Eukaryota</taxon>
        <taxon>Fungi</taxon>
        <taxon>Dikarya</taxon>
        <taxon>Ascomycota</taxon>
        <taxon>Pezizomycotina</taxon>
        <taxon>Sordariomycetes</taxon>
        <taxon>Sordariomycetidae</taxon>
        <taxon>Sordariales</taxon>
        <taxon>Lasiosphaeriaceae</taxon>
        <taxon>Apiosordaria</taxon>
    </lineage>
</organism>
<accession>A0AA40EEH3</accession>
<proteinExistence type="predicted"/>
<sequence length="141" mass="15637">MCKEFSQPATLTRPLPTALCSLPPLWIPQSEGAWTMREVVDTVPPNGLSSRNPRRNHYPALPSSHYDPRTTSLRHNSAKPPTNGHERATAYRKTATNNRPERPPTQLDSPEGQTRGSKDFPFPITAASIQLFRGPDDAVNP</sequence>
<dbReference type="EMBL" id="JAUKTV010000007">
    <property type="protein sequence ID" value="KAK0735427.1"/>
    <property type="molecule type" value="Genomic_DNA"/>
</dbReference>
<keyword evidence="3" id="KW-1185">Reference proteome</keyword>
<dbReference type="AlphaFoldDB" id="A0AA40EEH3"/>
<feature type="compositionally biased region" description="Polar residues" evidence="1">
    <location>
        <begin position="106"/>
        <end position="115"/>
    </location>
</feature>
<gene>
    <name evidence="2" type="ORF">B0T21DRAFT_348917</name>
</gene>
<feature type="region of interest" description="Disordered" evidence="1">
    <location>
        <begin position="42"/>
        <end position="141"/>
    </location>
</feature>
<evidence type="ECO:0000256" key="1">
    <source>
        <dbReference type="SAM" id="MobiDB-lite"/>
    </source>
</evidence>
<comment type="caution">
    <text evidence="2">The sequence shown here is derived from an EMBL/GenBank/DDBJ whole genome shotgun (WGS) entry which is preliminary data.</text>
</comment>
<dbReference type="Proteomes" id="UP001172159">
    <property type="component" value="Unassembled WGS sequence"/>
</dbReference>
<evidence type="ECO:0000313" key="3">
    <source>
        <dbReference type="Proteomes" id="UP001172159"/>
    </source>
</evidence>